<evidence type="ECO:0000313" key="1">
    <source>
        <dbReference type="EMBL" id="KKN70902.1"/>
    </source>
</evidence>
<sequence>MKRLTLAKSAIALSATDLPYAETYMSSDECAGFAGDSDYCGSTFVLSVSKSL</sequence>
<gene>
    <name evidence="1" type="ORF">LCGC14_0425930</name>
</gene>
<accession>A0A0F9T7I2</accession>
<dbReference type="AlphaFoldDB" id="A0A0F9T7I2"/>
<comment type="caution">
    <text evidence="1">The sequence shown here is derived from an EMBL/GenBank/DDBJ whole genome shotgun (WGS) entry which is preliminary data.</text>
</comment>
<reference evidence="1" key="1">
    <citation type="journal article" date="2015" name="Nature">
        <title>Complex archaea that bridge the gap between prokaryotes and eukaryotes.</title>
        <authorList>
            <person name="Spang A."/>
            <person name="Saw J.H."/>
            <person name="Jorgensen S.L."/>
            <person name="Zaremba-Niedzwiedzka K."/>
            <person name="Martijn J."/>
            <person name="Lind A.E."/>
            <person name="van Eijk R."/>
            <person name="Schleper C."/>
            <person name="Guy L."/>
            <person name="Ettema T.J."/>
        </authorList>
    </citation>
    <scope>NUCLEOTIDE SEQUENCE</scope>
</reference>
<dbReference type="EMBL" id="LAZR01000394">
    <property type="protein sequence ID" value="KKN70902.1"/>
    <property type="molecule type" value="Genomic_DNA"/>
</dbReference>
<protein>
    <submittedName>
        <fullName evidence="1">Uncharacterized protein</fullName>
    </submittedName>
</protein>
<proteinExistence type="predicted"/>
<organism evidence="1">
    <name type="scientific">marine sediment metagenome</name>
    <dbReference type="NCBI Taxonomy" id="412755"/>
    <lineage>
        <taxon>unclassified sequences</taxon>
        <taxon>metagenomes</taxon>
        <taxon>ecological metagenomes</taxon>
    </lineage>
</organism>
<name>A0A0F9T7I2_9ZZZZ</name>